<dbReference type="InterPro" id="IPR055259">
    <property type="entry name" value="YkvP/CgeB_Glyco_trans-like"/>
</dbReference>
<comment type="caution">
    <text evidence="3">The sequence shown here is derived from an EMBL/GenBank/DDBJ whole genome shotgun (WGS) entry which is preliminary data.</text>
</comment>
<evidence type="ECO:0000313" key="4">
    <source>
        <dbReference type="Proteomes" id="UP001232343"/>
    </source>
</evidence>
<name>A0ABU0D727_9BACI</name>
<dbReference type="SUPFAM" id="SSF53756">
    <property type="entry name" value="UDP-Glycosyltransferase/glycogen phosphorylase"/>
    <property type="match status" value="1"/>
</dbReference>
<feature type="domain" description="Spore protein YkvP N-terminal" evidence="1">
    <location>
        <begin position="3"/>
        <end position="108"/>
    </location>
</feature>
<organism evidence="3 4">
    <name type="scientific">Lederbergia wuyishanensis</name>
    <dbReference type="NCBI Taxonomy" id="1347903"/>
    <lineage>
        <taxon>Bacteria</taxon>
        <taxon>Bacillati</taxon>
        <taxon>Bacillota</taxon>
        <taxon>Bacilli</taxon>
        <taxon>Bacillales</taxon>
        <taxon>Bacillaceae</taxon>
        <taxon>Lederbergia</taxon>
    </lineage>
</organism>
<protein>
    <submittedName>
        <fullName evidence="3">Spore maturation protein CgeB</fullName>
    </submittedName>
</protein>
<gene>
    <name evidence="3" type="ORF">J2S14_003016</name>
</gene>
<accession>A0ABU0D727</accession>
<sequence>MKILCLDSSPIWLNGLPNGFRDLGHEIKASGPLTKDNIPRIIAEFEPDLIYSVGWGPEHTKIKQDWIRENVLKAKIPHIYWAVEDPHFTETYTLPLLMRMQPDFVFTLSKEMVSFYQSLDIPAAHLDFGFHSSIHRQHSRTDSKYEGNISLVANAYPLVLQDAPNHYRNQSLQILLKPLLRLNQQINIWGRNWEQMEAILGESIPQEWIKGYLSYTDASKVYSSSSIMIGLQNYETQVTQRTYEILASGGFLLTSDIPAVRELFTPGKDLVVSSSPKETLELLNYYLINHEERETIRKQGKASVQPHSYKNRAAYVLECLYKEGILKRGL</sequence>
<dbReference type="Proteomes" id="UP001232343">
    <property type="component" value="Unassembled WGS sequence"/>
</dbReference>
<dbReference type="EMBL" id="JAUSUO010000008">
    <property type="protein sequence ID" value="MDQ0344175.1"/>
    <property type="molecule type" value="Genomic_DNA"/>
</dbReference>
<dbReference type="InterPro" id="IPR024542">
    <property type="entry name" value="YkvP_N"/>
</dbReference>
<dbReference type="Gene3D" id="3.40.50.2000">
    <property type="entry name" value="Glycogen Phosphorylase B"/>
    <property type="match status" value="1"/>
</dbReference>
<feature type="domain" description="Spore protein YkvP/CgeB glycosyl transferase-like" evidence="2">
    <location>
        <begin position="173"/>
        <end position="317"/>
    </location>
</feature>
<evidence type="ECO:0000313" key="3">
    <source>
        <dbReference type="EMBL" id="MDQ0344175.1"/>
    </source>
</evidence>
<evidence type="ECO:0000259" key="2">
    <source>
        <dbReference type="Pfam" id="PF13524"/>
    </source>
</evidence>
<dbReference type="Pfam" id="PF13524">
    <property type="entry name" value="Glyco_trans_1_2"/>
    <property type="match status" value="1"/>
</dbReference>
<dbReference type="RefSeq" id="WP_244682451.1">
    <property type="nucleotide sequence ID" value="NZ_JALIRM010000011.1"/>
</dbReference>
<proteinExistence type="predicted"/>
<dbReference type="Pfam" id="PF12996">
    <property type="entry name" value="DUF3880"/>
    <property type="match status" value="1"/>
</dbReference>
<keyword evidence="4" id="KW-1185">Reference proteome</keyword>
<reference evidence="3 4" key="1">
    <citation type="submission" date="2023-07" db="EMBL/GenBank/DDBJ databases">
        <title>Genomic Encyclopedia of Type Strains, Phase IV (KMG-IV): sequencing the most valuable type-strain genomes for metagenomic binning, comparative biology and taxonomic classification.</title>
        <authorList>
            <person name="Goeker M."/>
        </authorList>
    </citation>
    <scope>NUCLEOTIDE SEQUENCE [LARGE SCALE GENOMIC DNA]</scope>
    <source>
        <strain evidence="3 4">DSM 27848</strain>
    </source>
</reference>
<evidence type="ECO:0000259" key="1">
    <source>
        <dbReference type="Pfam" id="PF12996"/>
    </source>
</evidence>